<sequence>MQHLETDWLVETKQNLQSGYTLQQLKRLAKRHGIRTNQRKAELVKTLAAIQ</sequence>
<feature type="domain" description="SAP" evidence="1">
    <location>
        <begin position="19"/>
        <end position="47"/>
    </location>
</feature>
<dbReference type="GeneID" id="88769732"/>
<dbReference type="Proteomes" id="UP000003477">
    <property type="component" value="Unassembled WGS sequence"/>
</dbReference>
<evidence type="ECO:0000259" key="1">
    <source>
        <dbReference type="Pfam" id="PF02037"/>
    </source>
</evidence>
<dbReference type="PATRIC" id="fig|423471.3.peg.5313"/>
<dbReference type="InterPro" id="IPR003034">
    <property type="entry name" value="SAP_dom"/>
</dbReference>
<gene>
    <name evidence="2" type="ORF">CWATWH0003_B033</name>
</gene>
<evidence type="ECO:0000313" key="2">
    <source>
        <dbReference type="EMBL" id="EHJ09543.1"/>
    </source>
</evidence>
<protein>
    <recommendedName>
        <fullName evidence="1">SAP domain-containing protein</fullName>
    </recommendedName>
</protein>
<evidence type="ECO:0000313" key="3">
    <source>
        <dbReference type="Proteomes" id="UP000003477"/>
    </source>
</evidence>
<comment type="caution">
    <text evidence="2">The sequence shown here is derived from an EMBL/GenBank/DDBJ whole genome shotgun (WGS) entry which is preliminary data.</text>
</comment>
<accession>G5JE46</accession>
<organism evidence="2 3">
    <name type="scientific">Crocosphaera watsonii WH 0003</name>
    <dbReference type="NCBI Taxonomy" id="423471"/>
    <lineage>
        <taxon>Bacteria</taxon>
        <taxon>Bacillati</taxon>
        <taxon>Cyanobacteriota</taxon>
        <taxon>Cyanophyceae</taxon>
        <taxon>Oscillatoriophycideae</taxon>
        <taxon>Chroococcales</taxon>
        <taxon>Aphanothecaceae</taxon>
        <taxon>Crocosphaera</taxon>
    </lineage>
</organism>
<dbReference type="InterPro" id="IPR036361">
    <property type="entry name" value="SAP_dom_sf"/>
</dbReference>
<dbReference type="SUPFAM" id="SSF68906">
    <property type="entry name" value="SAP domain"/>
    <property type="match status" value="1"/>
</dbReference>
<dbReference type="EMBL" id="AESD01000923">
    <property type="protein sequence ID" value="EHJ09543.1"/>
    <property type="molecule type" value="Genomic_DNA"/>
</dbReference>
<dbReference type="AlphaFoldDB" id="G5JE46"/>
<reference evidence="2 3" key="1">
    <citation type="journal article" date="2011" name="Front. Microbiol.">
        <title>Two Strains of Crocosphaera watsonii with Highly Conserved Genomes are Distinguished by Strain-Specific Features.</title>
        <authorList>
            <person name="Bench S.R."/>
            <person name="Ilikchyan I.N."/>
            <person name="Tripp H.J."/>
            <person name="Zehr J.P."/>
        </authorList>
    </citation>
    <scope>NUCLEOTIDE SEQUENCE [LARGE SCALE GENOMIC DNA]</scope>
    <source>
        <strain evidence="2 3">WH 0003</strain>
    </source>
</reference>
<proteinExistence type="predicted"/>
<dbReference type="RefSeq" id="WP_007313413.1">
    <property type="nucleotide sequence ID" value="NZ_AESD01000923.1"/>
</dbReference>
<dbReference type="Pfam" id="PF02037">
    <property type="entry name" value="SAP"/>
    <property type="match status" value="1"/>
</dbReference>
<name>G5JE46_CROWT</name>